<comment type="subcellular location">
    <subcellularLocation>
        <location evidence="1">Cell membrane</location>
        <topology evidence="1">Multi-pass membrane protein</topology>
    </subcellularLocation>
</comment>
<evidence type="ECO:0000313" key="10">
    <source>
        <dbReference type="Proteomes" id="UP000721954"/>
    </source>
</evidence>
<protein>
    <submittedName>
        <fullName evidence="9">RDD family protein</fullName>
    </submittedName>
</protein>
<feature type="transmembrane region" description="Helical" evidence="7">
    <location>
        <begin position="119"/>
        <end position="140"/>
    </location>
</feature>
<organism evidence="9 10">
    <name type="scientific">Streptomyces smyrnaeus</name>
    <dbReference type="NCBI Taxonomy" id="1387713"/>
    <lineage>
        <taxon>Bacteria</taxon>
        <taxon>Bacillati</taxon>
        <taxon>Actinomycetota</taxon>
        <taxon>Actinomycetes</taxon>
        <taxon>Kitasatosporales</taxon>
        <taxon>Streptomycetaceae</taxon>
        <taxon>Streptomyces</taxon>
    </lineage>
</organism>
<reference evidence="9 10" key="1">
    <citation type="submission" date="2021-02" db="EMBL/GenBank/DDBJ databases">
        <title>Streptomyces spirodelae sp. nov., isolated from duckweed.</title>
        <authorList>
            <person name="Saimee Y."/>
            <person name="Duangmal K."/>
        </authorList>
    </citation>
    <scope>NUCLEOTIDE SEQUENCE [LARGE SCALE GENOMIC DNA]</scope>
    <source>
        <strain evidence="9 10">DSM 42105</strain>
    </source>
</reference>
<comment type="caution">
    <text evidence="9">The sequence shown here is derived from an EMBL/GenBank/DDBJ whole genome shotgun (WGS) entry which is preliminary data.</text>
</comment>
<feature type="compositionally biased region" description="Gly residues" evidence="6">
    <location>
        <begin position="74"/>
        <end position="86"/>
    </location>
</feature>
<keyword evidence="10" id="KW-1185">Reference proteome</keyword>
<dbReference type="PANTHER" id="PTHR36115:SF4">
    <property type="entry name" value="MEMBRANE PROTEIN"/>
    <property type="match status" value="1"/>
</dbReference>
<name>A0ABS3Y002_9ACTN</name>
<gene>
    <name evidence="9" type="ORF">JW613_22175</name>
</gene>
<feature type="domain" description="RDD" evidence="8">
    <location>
        <begin position="113"/>
        <end position="243"/>
    </location>
</feature>
<sequence>MSTEQPENDPFRKRQDPQEPQESEQPRSPGPGQGPQRPGAGGQAPGQEPPGGGSPPPGGPGMPYGDPPPPPTGGGPAGGPGGGYGGGYGSPYDNPYGGPAGAADPLAGMAPLASRGKRLLARIIDALLIAIPIGIIAGVVEGGYSTDTGISYWPQLSYTLVYFLYEGLMLTNSGQTVGKKLMRIRVAMLQNGAVPAGPPGWLRAAVYQIPPLVPCVGSLFWLVNVLFCTWDKPYQQCLHDKAARTVVVAAD</sequence>
<evidence type="ECO:0000313" key="9">
    <source>
        <dbReference type="EMBL" id="MBO8200985.1"/>
    </source>
</evidence>
<keyword evidence="5 7" id="KW-0472">Membrane</keyword>
<evidence type="ECO:0000256" key="3">
    <source>
        <dbReference type="ARBA" id="ARBA00022692"/>
    </source>
</evidence>
<evidence type="ECO:0000259" key="8">
    <source>
        <dbReference type="Pfam" id="PF06271"/>
    </source>
</evidence>
<dbReference type="Proteomes" id="UP000721954">
    <property type="component" value="Unassembled WGS sequence"/>
</dbReference>
<evidence type="ECO:0000256" key="7">
    <source>
        <dbReference type="SAM" id="Phobius"/>
    </source>
</evidence>
<dbReference type="RefSeq" id="WP_209212608.1">
    <property type="nucleotide sequence ID" value="NZ_JAFFZM010000014.1"/>
</dbReference>
<accession>A0ABS3Y002</accession>
<dbReference type="Pfam" id="PF06271">
    <property type="entry name" value="RDD"/>
    <property type="match status" value="1"/>
</dbReference>
<proteinExistence type="predicted"/>
<dbReference type="GeneID" id="96261322"/>
<dbReference type="PANTHER" id="PTHR36115">
    <property type="entry name" value="PROLINE-RICH ANTIGEN HOMOLOG-RELATED"/>
    <property type="match status" value="1"/>
</dbReference>
<dbReference type="InterPro" id="IPR051791">
    <property type="entry name" value="Pra-immunoreactive"/>
</dbReference>
<feature type="transmembrane region" description="Helical" evidence="7">
    <location>
        <begin position="160"/>
        <end position="178"/>
    </location>
</feature>
<evidence type="ECO:0000256" key="5">
    <source>
        <dbReference type="ARBA" id="ARBA00023136"/>
    </source>
</evidence>
<evidence type="ECO:0000256" key="6">
    <source>
        <dbReference type="SAM" id="MobiDB-lite"/>
    </source>
</evidence>
<feature type="compositionally biased region" description="Pro residues" evidence="6">
    <location>
        <begin position="52"/>
        <end position="73"/>
    </location>
</feature>
<evidence type="ECO:0000256" key="1">
    <source>
        <dbReference type="ARBA" id="ARBA00004651"/>
    </source>
</evidence>
<keyword evidence="3 7" id="KW-0812">Transmembrane</keyword>
<dbReference type="EMBL" id="JAFFZM010000014">
    <property type="protein sequence ID" value="MBO8200985.1"/>
    <property type="molecule type" value="Genomic_DNA"/>
</dbReference>
<keyword evidence="2" id="KW-1003">Cell membrane</keyword>
<evidence type="ECO:0000256" key="2">
    <source>
        <dbReference type="ARBA" id="ARBA00022475"/>
    </source>
</evidence>
<dbReference type="InterPro" id="IPR010432">
    <property type="entry name" value="RDD"/>
</dbReference>
<evidence type="ECO:0000256" key="4">
    <source>
        <dbReference type="ARBA" id="ARBA00022989"/>
    </source>
</evidence>
<feature type="region of interest" description="Disordered" evidence="6">
    <location>
        <begin position="1"/>
        <end position="86"/>
    </location>
</feature>
<keyword evidence="4 7" id="KW-1133">Transmembrane helix</keyword>